<evidence type="ECO:0000313" key="2">
    <source>
        <dbReference type="EMBL" id="KAB2600117.1"/>
    </source>
</evidence>
<reference evidence="2 3" key="1">
    <citation type="submission" date="2019-09" db="EMBL/GenBank/DDBJ databases">
        <authorList>
            <person name="Ou C."/>
        </authorList>
    </citation>
    <scope>NUCLEOTIDE SEQUENCE [LARGE SCALE GENOMIC DNA]</scope>
    <source>
        <strain evidence="2">S2</strain>
        <tissue evidence="2">Leaf</tissue>
    </source>
</reference>
<reference evidence="2 3" key="3">
    <citation type="submission" date="2019-11" db="EMBL/GenBank/DDBJ databases">
        <title>A de novo genome assembly of a pear dwarfing rootstock.</title>
        <authorList>
            <person name="Wang F."/>
            <person name="Wang J."/>
            <person name="Li S."/>
            <person name="Zhang Y."/>
            <person name="Fang M."/>
            <person name="Ma L."/>
            <person name="Zhao Y."/>
            <person name="Jiang S."/>
        </authorList>
    </citation>
    <scope>NUCLEOTIDE SEQUENCE [LARGE SCALE GENOMIC DNA]</scope>
    <source>
        <strain evidence="2">S2</strain>
        <tissue evidence="2">Leaf</tissue>
    </source>
</reference>
<sequence>MGNRGLGEGNKGHRESESSGYLMSEADQWKGVGRVRAVEWMLYPGEREHSRLESGKYGLLLAAIAWSLGVPPSNDSGQG</sequence>
<evidence type="ECO:0000256" key="1">
    <source>
        <dbReference type="SAM" id="MobiDB-lite"/>
    </source>
</evidence>
<comment type="caution">
    <text evidence="2">The sequence shown here is derived from an EMBL/GenBank/DDBJ whole genome shotgun (WGS) entry which is preliminary data.</text>
</comment>
<proteinExistence type="predicted"/>
<gene>
    <name evidence="2" type="ORF">D8674_010388</name>
</gene>
<dbReference type="EMBL" id="SMOL01000753">
    <property type="protein sequence ID" value="KAB2600117.1"/>
    <property type="molecule type" value="Genomic_DNA"/>
</dbReference>
<dbReference type="Proteomes" id="UP000327157">
    <property type="component" value="Chromosome 13"/>
</dbReference>
<reference evidence="3" key="2">
    <citation type="submission" date="2019-10" db="EMBL/GenBank/DDBJ databases">
        <title>A de novo genome assembly of a pear dwarfing rootstock.</title>
        <authorList>
            <person name="Wang F."/>
            <person name="Wang J."/>
            <person name="Li S."/>
            <person name="Zhang Y."/>
            <person name="Fang M."/>
            <person name="Ma L."/>
            <person name="Zhao Y."/>
            <person name="Jiang S."/>
        </authorList>
    </citation>
    <scope>NUCLEOTIDE SEQUENCE [LARGE SCALE GENOMIC DNA]</scope>
</reference>
<dbReference type="AlphaFoldDB" id="A0A5N5FAX2"/>
<evidence type="ECO:0000313" key="3">
    <source>
        <dbReference type="Proteomes" id="UP000327157"/>
    </source>
</evidence>
<accession>A0A5N5FAX2</accession>
<feature type="region of interest" description="Disordered" evidence="1">
    <location>
        <begin position="1"/>
        <end position="23"/>
    </location>
</feature>
<name>A0A5N5FAX2_9ROSA</name>
<organism evidence="2 3">
    <name type="scientific">Pyrus ussuriensis x Pyrus communis</name>
    <dbReference type="NCBI Taxonomy" id="2448454"/>
    <lineage>
        <taxon>Eukaryota</taxon>
        <taxon>Viridiplantae</taxon>
        <taxon>Streptophyta</taxon>
        <taxon>Embryophyta</taxon>
        <taxon>Tracheophyta</taxon>
        <taxon>Spermatophyta</taxon>
        <taxon>Magnoliopsida</taxon>
        <taxon>eudicotyledons</taxon>
        <taxon>Gunneridae</taxon>
        <taxon>Pentapetalae</taxon>
        <taxon>rosids</taxon>
        <taxon>fabids</taxon>
        <taxon>Rosales</taxon>
        <taxon>Rosaceae</taxon>
        <taxon>Amygdaloideae</taxon>
        <taxon>Maleae</taxon>
        <taxon>Pyrus</taxon>
    </lineage>
</organism>
<keyword evidence="3" id="KW-1185">Reference proteome</keyword>
<protein>
    <submittedName>
        <fullName evidence="2">Uncharacterized protein</fullName>
    </submittedName>
</protein>